<gene>
    <name evidence="1" type="ORF">NP493_691g02049</name>
</gene>
<name>A0AAD9NQR8_RIDPI</name>
<keyword evidence="2" id="KW-1185">Reference proteome</keyword>
<protein>
    <submittedName>
        <fullName evidence="1">Uncharacterized protein</fullName>
    </submittedName>
</protein>
<reference evidence="1" key="1">
    <citation type="journal article" date="2023" name="Mol. Biol. Evol.">
        <title>Third-Generation Sequencing Reveals the Adaptive Role of the Epigenome in Three Deep-Sea Polychaetes.</title>
        <authorList>
            <person name="Perez M."/>
            <person name="Aroh O."/>
            <person name="Sun Y."/>
            <person name="Lan Y."/>
            <person name="Juniper S.K."/>
            <person name="Young C.R."/>
            <person name="Angers B."/>
            <person name="Qian P.Y."/>
        </authorList>
    </citation>
    <scope>NUCLEOTIDE SEQUENCE</scope>
    <source>
        <strain evidence="1">R07B-5</strain>
    </source>
</reference>
<sequence>MMVATSPVTSNKRPTPELLACVRKCEVRHMYCIDELWTVNHFMIPIECYDHTKICLDRCHHRN</sequence>
<evidence type="ECO:0000313" key="1">
    <source>
        <dbReference type="EMBL" id="KAK2176019.1"/>
    </source>
</evidence>
<accession>A0AAD9NQR8</accession>
<comment type="caution">
    <text evidence="1">The sequence shown here is derived from an EMBL/GenBank/DDBJ whole genome shotgun (WGS) entry which is preliminary data.</text>
</comment>
<organism evidence="1 2">
    <name type="scientific">Ridgeia piscesae</name>
    <name type="common">Tubeworm</name>
    <dbReference type="NCBI Taxonomy" id="27915"/>
    <lineage>
        <taxon>Eukaryota</taxon>
        <taxon>Metazoa</taxon>
        <taxon>Spiralia</taxon>
        <taxon>Lophotrochozoa</taxon>
        <taxon>Annelida</taxon>
        <taxon>Polychaeta</taxon>
        <taxon>Sedentaria</taxon>
        <taxon>Canalipalpata</taxon>
        <taxon>Sabellida</taxon>
        <taxon>Siboglinidae</taxon>
        <taxon>Ridgeia</taxon>
    </lineage>
</organism>
<evidence type="ECO:0000313" key="2">
    <source>
        <dbReference type="Proteomes" id="UP001209878"/>
    </source>
</evidence>
<dbReference type="Proteomes" id="UP001209878">
    <property type="component" value="Unassembled WGS sequence"/>
</dbReference>
<dbReference type="AlphaFoldDB" id="A0AAD9NQR8"/>
<proteinExistence type="predicted"/>
<dbReference type="EMBL" id="JAODUO010000691">
    <property type="protein sequence ID" value="KAK2176019.1"/>
    <property type="molecule type" value="Genomic_DNA"/>
</dbReference>